<evidence type="ECO:0000313" key="2">
    <source>
        <dbReference type="Proteomes" id="UP000716906"/>
    </source>
</evidence>
<reference evidence="1 2" key="1">
    <citation type="journal article" date="2021" name="Sci. Rep.">
        <title>The distribution of antibiotic resistance genes in chicken gut microbiota commensals.</title>
        <authorList>
            <person name="Juricova H."/>
            <person name="Matiasovicova J."/>
            <person name="Kubasova T."/>
            <person name="Cejkova D."/>
            <person name="Rychlik I."/>
        </authorList>
    </citation>
    <scope>NUCLEOTIDE SEQUENCE [LARGE SCALE GENOMIC DNA]</scope>
    <source>
        <strain evidence="1 2">An773</strain>
    </source>
</reference>
<dbReference type="Pfam" id="PF01041">
    <property type="entry name" value="DegT_DnrJ_EryC1"/>
    <property type="match status" value="1"/>
</dbReference>
<comment type="caution">
    <text evidence="1">The sequence shown here is derived from an EMBL/GenBank/DDBJ whole genome shotgun (WGS) entry which is preliminary data.</text>
</comment>
<keyword evidence="1" id="KW-0808">Transferase</keyword>
<dbReference type="GO" id="GO:0008483">
    <property type="term" value="F:transaminase activity"/>
    <property type="evidence" value="ECO:0007669"/>
    <property type="project" value="UniProtKB-KW"/>
</dbReference>
<dbReference type="Gene3D" id="3.40.640.10">
    <property type="entry name" value="Type I PLP-dependent aspartate aminotransferase-like (Major domain)"/>
    <property type="match status" value="1"/>
</dbReference>
<keyword evidence="1" id="KW-0032">Aminotransferase</keyword>
<dbReference type="InterPro" id="IPR000653">
    <property type="entry name" value="DegT/StrS_aminotransferase"/>
</dbReference>
<name>A0ABS2EAF0_9FIRM</name>
<keyword evidence="2" id="KW-1185">Reference proteome</keyword>
<organism evidence="1 2">
    <name type="scientific">Faecalicatena fissicatena</name>
    <dbReference type="NCBI Taxonomy" id="290055"/>
    <lineage>
        <taxon>Bacteria</taxon>
        <taxon>Bacillati</taxon>
        <taxon>Bacillota</taxon>
        <taxon>Clostridia</taxon>
        <taxon>Lachnospirales</taxon>
        <taxon>Lachnospiraceae</taxon>
        <taxon>Faecalicatena</taxon>
    </lineage>
</organism>
<dbReference type="RefSeq" id="WP_205156132.1">
    <property type="nucleotide sequence ID" value="NZ_JACLYY010000010.1"/>
</dbReference>
<dbReference type="PANTHER" id="PTHR30244:SF34">
    <property type="entry name" value="DTDP-4-AMINO-4,6-DIDEOXYGALACTOSE TRANSAMINASE"/>
    <property type="match status" value="1"/>
</dbReference>
<gene>
    <name evidence="1" type="ORF">H7U36_10715</name>
</gene>
<proteinExistence type="predicted"/>
<dbReference type="EMBL" id="JACLYY010000010">
    <property type="protein sequence ID" value="MBM6738565.1"/>
    <property type="molecule type" value="Genomic_DNA"/>
</dbReference>
<accession>A0ABS2EAF0</accession>
<protein>
    <submittedName>
        <fullName evidence="1">DegT/DnrJ/EryC1/StrS family aminotransferase</fullName>
    </submittedName>
</protein>
<dbReference type="SUPFAM" id="SSF53383">
    <property type="entry name" value="PLP-dependent transferases"/>
    <property type="match status" value="1"/>
</dbReference>
<dbReference type="InterPro" id="IPR015424">
    <property type="entry name" value="PyrdxlP-dep_Trfase"/>
</dbReference>
<dbReference type="Proteomes" id="UP000716906">
    <property type="component" value="Unassembled WGS sequence"/>
</dbReference>
<dbReference type="InterPro" id="IPR015421">
    <property type="entry name" value="PyrdxlP-dep_Trfase_major"/>
</dbReference>
<evidence type="ECO:0000313" key="1">
    <source>
        <dbReference type="EMBL" id="MBM6738565.1"/>
    </source>
</evidence>
<sequence>MNHKSKTEIGEDIDEECTIQPAGCGEEEIKEIAQYCHTNKAVCLNSATACLASILRLQGIGPGDEVITSAYTFTASASSVCYVGEKLVLVDVQKDSYEMDYELLGNAVIERAKAIILVDLGGVVCDYEKLYKITNRQKNKFHPNGLIQEAFGRGAVVTDAAYVFGARRKMDGDWKMCGEIADFTSFSFHAVNVFETERERIDL</sequence>
<dbReference type="PANTHER" id="PTHR30244">
    <property type="entry name" value="TRANSAMINASE"/>
    <property type="match status" value="1"/>
</dbReference>